<dbReference type="Proteomes" id="UP001239085">
    <property type="component" value="Unassembled WGS sequence"/>
</dbReference>
<keyword evidence="3" id="KW-1185">Reference proteome</keyword>
<dbReference type="Pfam" id="PF13602">
    <property type="entry name" value="ADH_zinc_N_2"/>
    <property type="match status" value="1"/>
</dbReference>
<dbReference type="PANTHER" id="PTHR44013">
    <property type="entry name" value="ZINC-TYPE ALCOHOL DEHYDROGENASE-LIKE PROTEIN C16A3.02C"/>
    <property type="match status" value="1"/>
</dbReference>
<name>A0ABU0P6B9_9MICO</name>
<evidence type="ECO:0000313" key="3">
    <source>
        <dbReference type="Proteomes" id="UP001239085"/>
    </source>
</evidence>
<dbReference type="RefSeq" id="WP_307359029.1">
    <property type="nucleotide sequence ID" value="NZ_JAUSXK010000001.1"/>
</dbReference>
<reference evidence="2 3" key="1">
    <citation type="submission" date="2023-07" db="EMBL/GenBank/DDBJ databases">
        <title>Comparative genomics of wheat-associated soil bacteria to identify genetic determinants of phenazine resistance.</title>
        <authorList>
            <person name="Mouncey N."/>
        </authorList>
    </citation>
    <scope>NUCLEOTIDE SEQUENCE [LARGE SCALE GENOMIC DNA]</scope>
    <source>
        <strain evidence="2 3">W2I7</strain>
    </source>
</reference>
<evidence type="ECO:0000259" key="1">
    <source>
        <dbReference type="SMART" id="SM00829"/>
    </source>
</evidence>
<dbReference type="SUPFAM" id="SSF50129">
    <property type="entry name" value="GroES-like"/>
    <property type="match status" value="1"/>
</dbReference>
<dbReference type="SUPFAM" id="SSF51735">
    <property type="entry name" value="NAD(P)-binding Rossmann-fold domains"/>
    <property type="match status" value="1"/>
</dbReference>
<dbReference type="InterPro" id="IPR011032">
    <property type="entry name" value="GroES-like_sf"/>
</dbReference>
<protein>
    <submittedName>
        <fullName evidence="2">NADPH:quinone reductase-like Zn-dependent oxidoreductase</fullName>
    </submittedName>
</protein>
<proteinExistence type="predicted"/>
<accession>A0ABU0P6B9</accession>
<dbReference type="Gene3D" id="3.40.50.720">
    <property type="entry name" value="NAD(P)-binding Rossmann-like Domain"/>
    <property type="match status" value="1"/>
</dbReference>
<dbReference type="Gene3D" id="3.90.180.10">
    <property type="entry name" value="Medium-chain alcohol dehydrogenases, catalytic domain"/>
    <property type="match status" value="1"/>
</dbReference>
<evidence type="ECO:0000313" key="2">
    <source>
        <dbReference type="EMBL" id="MDQ0642865.1"/>
    </source>
</evidence>
<dbReference type="InterPro" id="IPR013154">
    <property type="entry name" value="ADH-like_N"/>
</dbReference>
<gene>
    <name evidence="2" type="ORF">QFZ46_001025</name>
</gene>
<sequence length="334" mass="34362">MDTAAIPATMTAWLRTDYGPAAGTTLQSVDVPRPGKGEVLLKVRATALAAGDVRLLLGDPRLARLAFGLRRPSQPIRGIDVAGTVVAVGADVPQERIGDEVVVELSAGGGLAAFVVASAARLVARPDDVEPGTAATLSVSAGTAQQALDLAGIEAGNRVLVLGGSGGVGTFTVQLAVERGAEVDATCSEPNRALVERIGATRTFDHRVSPASALHAGTYDAIIDIVGNEPLLSLRNLLTPKGTLVMVSGAGGSVLGPLPRMLRAALLSIGSGRRIRPLMAMPKPEMTAALIELAREGMITPVIERTYPFSEASAALARVETGHAVGKVVVRVEE</sequence>
<dbReference type="InterPro" id="IPR020843">
    <property type="entry name" value="ER"/>
</dbReference>
<comment type="caution">
    <text evidence="2">The sequence shown here is derived from an EMBL/GenBank/DDBJ whole genome shotgun (WGS) entry which is preliminary data.</text>
</comment>
<organism evidence="2 3">
    <name type="scientific">Microbacterium murale</name>
    <dbReference type="NCBI Taxonomy" id="1081040"/>
    <lineage>
        <taxon>Bacteria</taxon>
        <taxon>Bacillati</taxon>
        <taxon>Actinomycetota</taxon>
        <taxon>Actinomycetes</taxon>
        <taxon>Micrococcales</taxon>
        <taxon>Microbacteriaceae</taxon>
        <taxon>Microbacterium</taxon>
    </lineage>
</organism>
<dbReference type="SMART" id="SM00829">
    <property type="entry name" value="PKS_ER"/>
    <property type="match status" value="1"/>
</dbReference>
<dbReference type="Pfam" id="PF08240">
    <property type="entry name" value="ADH_N"/>
    <property type="match status" value="1"/>
</dbReference>
<dbReference type="EMBL" id="JAUSXK010000001">
    <property type="protein sequence ID" value="MDQ0642865.1"/>
    <property type="molecule type" value="Genomic_DNA"/>
</dbReference>
<dbReference type="CDD" id="cd08267">
    <property type="entry name" value="MDR1"/>
    <property type="match status" value="1"/>
</dbReference>
<feature type="domain" description="Enoyl reductase (ER)" evidence="1">
    <location>
        <begin position="19"/>
        <end position="330"/>
    </location>
</feature>
<dbReference type="PANTHER" id="PTHR44013:SF1">
    <property type="entry name" value="ZINC-TYPE ALCOHOL DEHYDROGENASE-LIKE PROTEIN C16A3.02C"/>
    <property type="match status" value="1"/>
</dbReference>
<dbReference type="InterPro" id="IPR036291">
    <property type="entry name" value="NAD(P)-bd_dom_sf"/>
</dbReference>
<dbReference type="InterPro" id="IPR052733">
    <property type="entry name" value="Chloroplast_QOR"/>
</dbReference>